<dbReference type="Proteomes" id="UP000250140">
    <property type="component" value="Unassembled WGS sequence"/>
</dbReference>
<organism evidence="9 10">
    <name type="scientific">Glonium stellatum</name>
    <dbReference type="NCBI Taxonomy" id="574774"/>
    <lineage>
        <taxon>Eukaryota</taxon>
        <taxon>Fungi</taxon>
        <taxon>Dikarya</taxon>
        <taxon>Ascomycota</taxon>
        <taxon>Pezizomycotina</taxon>
        <taxon>Dothideomycetes</taxon>
        <taxon>Pleosporomycetidae</taxon>
        <taxon>Gloniales</taxon>
        <taxon>Gloniaceae</taxon>
        <taxon>Glonium</taxon>
    </lineage>
</organism>
<keyword evidence="3" id="KW-0479">Metal-binding</keyword>
<keyword evidence="5" id="KW-0460">Magnesium</keyword>
<evidence type="ECO:0000256" key="3">
    <source>
        <dbReference type="ARBA" id="ARBA00022723"/>
    </source>
</evidence>
<sequence length="257" mass="28415">MPVLHHSWGILQTCIACPGLLNTSRLLSIQLNPFKLSPLKRQLSFVSRRIIAPPAKSSKHFLKRAYRIQHRAMSRASDHTPLKNPPKEPSVPRPSSSVLLISPTNQILLLHRVQTSSSFPSAHVFPGGTLSAKHDGEIPAPDSPLRHEDGEAYRLAAIRETFEESGILLAKNKKTGRLLTELGDEEREEGRKAVHGGKVKFTEWLAEKGGVPDTDALIPFTRWITPPGVPKRFTTQMYLYFLPLPTSPSPSPSSSSS</sequence>
<dbReference type="PANTHER" id="PTHR12318:SF0">
    <property type="entry name" value="ACYL-COENZYME A DIPHOSPHATASE NUDT19"/>
    <property type="match status" value="1"/>
</dbReference>
<feature type="non-terminal residue" evidence="9">
    <location>
        <position position="257"/>
    </location>
</feature>
<evidence type="ECO:0000313" key="10">
    <source>
        <dbReference type="Proteomes" id="UP000250140"/>
    </source>
</evidence>
<dbReference type="PANTHER" id="PTHR12318">
    <property type="entry name" value="TESTOSTERONE-REGULATED PROTEIN RP2"/>
    <property type="match status" value="1"/>
</dbReference>
<dbReference type="PROSITE" id="PS51462">
    <property type="entry name" value="NUDIX"/>
    <property type="match status" value="1"/>
</dbReference>
<dbReference type="Pfam" id="PF00293">
    <property type="entry name" value="NUDIX"/>
    <property type="match status" value="1"/>
</dbReference>
<dbReference type="InterPro" id="IPR000086">
    <property type="entry name" value="NUDIX_hydrolase_dom"/>
</dbReference>
<dbReference type="AlphaFoldDB" id="A0A8E2F8K9"/>
<dbReference type="EMBL" id="KV748891">
    <property type="protein sequence ID" value="OCL12315.1"/>
    <property type="molecule type" value="Genomic_DNA"/>
</dbReference>
<dbReference type="InterPro" id="IPR015797">
    <property type="entry name" value="NUDIX_hydrolase-like_dom_sf"/>
</dbReference>
<evidence type="ECO:0000259" key="8">
    <source>
        <dbReference type="PROSITE" id="PS51462"/>
    </source>
</evidence>
<keyword evidence="6" id="KW-0464">Manganese</keyword>
<dbReference type="InterPro" id="IPR039121">
    <property type="entry name" value="NUDT19"/>
</dbReference>
<dbReference type="GO" id="GO:0005739">
    <property type="term" value="C:mitochondrion"/>
    <property type="evidence" value="ECO:0007669"/>
    <property type="project" value="TreeGrafter"/>
</dbReference>
<protein>
    <recommendedName>
        <fullName evidence="8">Nudix hydrolase domain-containing protein</fullName>
    </recommendedName>
</protein>
<dbReference type="Gene3D" id="3.90.79.10">
    <property type="entry name" value="Nucleoside Triphosphate Pyrophosphohydrolase"/>
    <property type="match status" value="1"/>
</dbReference>
<dbReference type="CDD" id="cd18870">
    <property type="entry name" value="NUDIX_AcylCoAdiphos_Nudt19"/>
    <property type="match status" value="1"/>
</dbReference>
<comment type="cofactor">
    <cofactor evidence="2">
        <name>Mg(2+)</name>
        <dbReference type="ChEBI" id="CHEBI:18420"/>
    </cofactor>
</comment>
<feature type="region of interest" description="Disordered" evidence="7">
    <location>
        <begin position="72"/>
        <end position="96"/>
    </location>
</feature>
<feature type="compositionally biased region" description="Pro residues" evidence="7">
    <location>
        <begin position="83"/>
        <end position="92"/>
    </location>
</feature>
<name>A0A8E2F8K9_9PEZI</name>
<evidence type="ECO:0000256" key="1">
    <source>
        <dbReference type="ARBA" id="ARBA00001936"/>
    </source>
</evidence>
<evidence type="ECO:0000256" key="6">
    <source>
        <dbReference type="ARBA" id="ARBA00023211"/>
    </source>
</evidence>
<dbReference type="SUPFAM" id="SSF55811">
    <property type="entry name" value="Nudix"/>
    <property type="match status" value="1"/>
</dbReference>
<evidence type="ECO:0000256" key="4">
    <source>
        <dbReference type="ARBA" id="ARBA00022801"/>
    </source>
</evidence>
<evidence type="ECO:0000256" key="5">
    <source>
        <dbReference type="ARBA" id="ARBA00022842"/>
    </source>
</evidence>
<feature type="domain" description="Nudix hydrolase" evidence="8">
    <location>
        <begin position="91"/>
        <end position="257"/>
    </location>
</feature>
<keyword evidence="4" id="KW-0378">Hydrolase</keyword>
<reference evidence="9 10" key="1">
    <citation type="journal article" date="2016" name="Nat. Commun.">
        <title>Ectomycorrhizal ecology is imprinted in the genome of the dominant symbiotic fungus Cenococcum geophilum.</title>
        <authorList>
            <consortium name="DOE Joint Genome Institute"/>
            <person name="Peter M."/>
            <person name="Kohler A."/>
            <person name="Ohm R.A."/>
            <person name="Kuo A."/>
            <person name="Krutzmann J."/>
            <person name="Morin E."/>
            <person name="Arend M."/>
            <person name="Barry K.W."/>
            <person name="Binder M."/>
            <person name="Choi C."/>
            <person name="Clum A."/>
            <person name="Copeland A."/>
            <person name="Grisel N."/>
            <person name="Haridas S."/>
            <person name="Kipfer T."/>
            <person name="LaButti K."/>
            <person name="Lindquist E."/>
            <person name="Lipzen A."/>
            <person name="Maire R."/>
            <person name="Meier B."/>
            <person name="Mihaltcheva S."/>
            <person name="Molinier V."/>
            <person name="Murat C."/>
            <person name="Poggeler S."/>
            <person name="Quandt C.A."/>
            <person name="Sperisen C."/>
            <person name="Tritt A."/>
            <person name="Tisserant E."/>
            <person name="Crous P.W."/>
            <person name="Henrissat B."/>
            <person name="Nehls U."/>
            <person name="Egli S."/>
            <person name="Spatafora J.W."/>
            <person name="Grigoriev I.V."/>
            <person name="Martin F.M."/>
        </authorList>
    </citation>
    <scope>NUCLEOTIDE SEQUENCE [LARGE SCALE GENOMIC DNA]</scope>
    <source>
        <strain evidence="9 10">CBS 207.34</strain>
    </source>
</reference>
<comment type="cofactor">
    <cofactor evidence="1">
        <name>Mn(2+)</name>
        <dbReference type="ChEBI" id="CHEBI:29035"/>
    </cofactor>
</comment>
<dbReference type="GO" id="GO:0046872">
    <property type="term" value="F:metal ion binding"/>
    <property type="evidence" value="ECO:0007669"/>
    <property type="project" value="UniProtKB-KW"/>
</dbReference>
<proteinExistence type="predicted"/>
<evidence type="ECO:0000256" key="2">
    <source>
        <dbReference type="ARBA" id="ARBA00001946"/>
    </source>
</evidence>
<gene>
    <name evidence="9" type="ORF">AOQ84DRAFT_334507</name>
</gene>
<accession>A0A8E2F8K9</accession>
<dbReference type="OrthoDB" id="1695362at2759"/>
<evidence type="ECO:0000256" key="7">
    <source>
        <dbReference type="SAM" id="MobiDB-lite"/>
    </source>
</evidence>
<evidence type="ECO:0000313" key="9">
    <source>
        <dbReference type="EMBL" id="OCL12315.1"/>
    </source>
</evidence>
<keyword evidence="10" id="KW-1185">Reference proteome</keyword>
<dbReference type="GO" id="GO:0016818">
    <property type="term" value="F:hydrolase activity, acting on acid anhydrides, in phosphorus-containing anhydrides"/>
    <property type="evidence" value="ECO:0007669"/>
    <property type="project" value="InterPro"/>
</dbReference>